<dbReference type="STRING" id="2163413.A0A4P6XMA6"/>
<dbReference type="EMBL" id="CP034457">
    <property type="protein sequence ID" value="QBM87685.1"/>
    <property type="molecule type" value="Genomic_DNA"/>
</dbReference>
<proteinExistence type="predicted"/>
<dbReference type="AlphaFoldDB" id="A0A4P6XMA6"/>
<accession>A0A4P6XMA6</accession>
<organism evidence="1 2">
    <name type="scientific">Metschnikowia aff. pulcherrima</name>
    <dbReference type="NCBI Taxonomy" id="2163413"/>
    <lineage>
        <taxon>Eukaryota</taxon>
        <taxon>Fungi</taxon>
        <taxon>Dikarya</taxon>
        <taxon>Ascomycota</taxon>
        <taxon>Saccharomycotina</taxon>
        <taxon>Pichiomycetes</taxon>
        <taxon>Metschnikowiaceae</taxon>
        <taxon>Metschnikowia</taxon>
    </lineage>
</organism>
<gene>
    <name evidence="1" type="ORF">METSCH_B08930</name>
</gene>
<protein>
    <submittedName>
        <fullName evidence="1">Uncharacterized protein</fullName>
    </submittedName>
</protein>
<name>A0A4P6XMA6_9ASCO</name>
<sequence length="494" mass="56979">MLQLDEIDEETERLFSHLRGLANGDESEDVDLIDLFAVGIKYHEPSLYSFTDQHSLYNPVIKNMVLLLLRVIGTASSVYLILLEKVLYPLTFEEICIYIPKDVIFESLRNPATQAFTINVLSERLHCDDGARDFLLETNLFQFLSEDLLAKDKDDSNLVPLIEKLIYGSGKHPIILPAGMFKLLADKSEDQILMPGRFYNHIMMLGFVAPKDISSQPWGRRLFPFSFKNVLAFDELQPESQCIVLVASTYMSWLESVPFSWLKPFISEFLEYVVAHYPNTTKQDYTNLHVITYQDLLINLSHSQGESLEYANEFLSRPDVYIVDESEPTSHVLFSRVCLTHIPEKETFFQNSFNTLDIKSGSLFVTSCVIALVQDEEFFHILAASGKLTTENIRAWSQDTIFDFVSAMAKHDYSALYLLSELQVLVWRPFLNENPLCHKVMWELKKDTLRQLLLHRKIDLGFWKKEFSDCLYEMENGRRLDNIAPQVDVMNSDA</sequence>
<reference evidence="2" key="1">
    <citation type="submission" date="2019-03" db="EMBL/GenBank/DDBJ databases">
        <title>Snf2 controls pulcherriminic acid biosynthesis and connects pigmentation and antifungal activity of the yeast Metschnikowia pulcherrima.</title>
        <authorList>
            <person name="Gore-Lloyd D."/>
            <person name="Sumann I."/>
            <person name="Brachmann A.O."/>
            <person name="Schneeberger K."/>
            <person name="Ortiz-Merino R.A."/>
            <person name="Moreno-Beltran M."/>
            <person name="Schlaefli M."/>
            <person name="Kirner P."/>
            <person name="Santos Kron A."/>
            <person name="Wolfe K.H."/>
            <person name="Piel J."/>
            <person name="Ahrens C.H."/>
            <person name="Henk D."/>
            <person name="Freimoser F.M."/>
        </authorList>
    </citation>
    <scope>NUCLEOTIDE SEQUENCE [LARGE SCALE GENOMIC DNA]</scope>
    <source>
        <strain evidence="2">APC 1.2</strain>
    </source>
</reference>
<dbReference type="Gene3D" id="1.25.40.580">
    <property type="match status" value="1"/>
</dbReference>
<evidence type="ECO:0000313" key="2">
    <source>
        <dbReference type="Proteomes" id="UP000292447"/>
    </source>
</evidence>
<evidence type="ECO:0000313" key="1">
    <source>
        <dbReference type="EMBL" id="QBM87685.1"/>
    </source>
</evidence>
<dbReference type="Proteomes" id="UP000292447">
    <property type="component" value="Chromosome II"/>
</dbReference>
<keyword evidence="2" id="KW-1185">Reference proteome</keyword>